<evidence type="ECO:0000256" key="1">
    <source>
        <dbReference type="SAM" id="MobiDB-lite"/>
    </source>
</evidence>
<reference evidence="2" key="1">
    <citation type="submission" date="2020-03" db="EMBL/GenBank/DDBJ databases">
        <authorList>
            <person name="Weist P."/>
        </authorList>
    </citation>
    <scope>NUCLEOTIDE SEQUENCE</scope>
</reference>
<comment type="caution">
    <text evidence="2">The sequence shown here is derived from an EMBL/GenBank/DDBJ whole genome shotgun (WGS) entry which is preliminary data.</text>
</comment>
<keyword evidence="3" id="KW-1185">Reference proteome</keyword>
<feature type="compositionally biased region" description="Acidic residues" evidence="1">
    <location>
        <begin position="71"/>
        <end position="121"/>
    </location>
</feature>
<dbReference type="AlphaFoldDB" id="A0A9N7VZW7"/>
<protein>
    <submittedName>
        <fullName evidence="2">Uncharacterized protein</fullName>
    </submittedName>
</protein>
<proteinExistence type="predicted"/>
<gene>
    <name evidence="2" type="ORF">PLEPLA_LOCUS48250</name>
</gene>
<evidence type="ECO:0000313" key="3">
    <source>
        <dbReference type="Proteomes" id="UP001153269"/>
    </source>
</evidence>
<sequence>MHRLIIRRQPLPQFLQVITLLAARCSLHGRIRNILQIANNSFLLRADAQIIQTKCYSRTPGGRTYCRTVVPEEEEEEEDEEEDEEDEEEDEDEEDEEEEDEEEEDEDEEDEEEEEEDKEDE</sequence>
<organism evidence="2 3">
    <name type="scientific">Pleuronectes platessa</name>
    <name type="common">European plaice</name>
    <dbReference type="NCBI Taxonomy" id="8262"/>
    <lineage>
        <taxon>Eukaryota</taxon>
        <taxon>Metazoa</taxon>
        <taxon>Chordata</taxon>
        <taxon>Craniata</taxon>
        <taxon>Vertebrata</taxon>
        <taxon>Euteleostomi</taxon>
        <taxon>Actinopterygii</taxon>
        <taxon>Neopterygii</taxon>
        <taxon>Teleostei</taxon>
        <taxon>Neoteleostei</taxon>
        <taxon>Acanthomorphata</taxon>
        <taxon>Carangaria</taxon>
        <taxon>Pleuronectiformes</taxon>
        <taxon>Pleuronectoidei</taxon>
        <taxon>Pleuronectidae</taxon>
        <taxon>Pleuronectes</taxon>
    </lineage>
</organism>
<dbReference type="InterPro" id="IPR016024">
    <property type="entry name" value="ARM-type_fold"/>
</dbReference>
<dbReference type="Proteomes" id="UP001153269">
    <property type="component" value="Unassembled WGS sequence"/>
</dbReference>
<name>A0A9N7VZW7_PLEPL</name>
<accession>A0A9N7VZW7</accession>
<feature type="region of interest" description="Disordered" evidence="1">
    <location>
        <begin position="60"/>
        <end position="121"/>
    </location>
</feature>
<evidence type="ECO:0000313" key="2">
    <source>
        <dbReference type="EMBL" id="CAB1460399.1"/>
    </source>
</evidence>
<dbReference type="SUPFAM" id="SSF48371">
    <property type="entry name" value="ARM repeat"/>
    <property type="match status" value="1"/>
</dbReference>
<dbReference type="Gene3D" id="3.30.70.2850">
    <property type="match status" value="1"/>
</dbReference>
<dbReference type="EMBL" id="CADEAL010004476">
    <property type="protein sequence ID" value="CAB1460399.1"/>
    <property type="molecule type" value="Genomic_DNA"/>
</dbReference>